<feature type="domain" description="Chitin-binding type-4" evidence="5">
    <location>
        <begin position="19"/>
        <end position="214"/>
    </location>
</feature>
<feature type="signal peptide" evidence="3">
    <location>
        <begin position="1"/>
        <end position="18"/>
    </location>
</feature>
<evidence type="ECO:0000256" key="3">
    <source>
        <dbReference type="SAM" id="SignalP"/>
    </source>
</evidence>
<keyword evidence="3" id="KW-0732">Signal</keyword>
<dbReference type="GO" id="GO:0004553">
    <property type="term" value="F:hydrolase activity, hydrolyzing O-glycosyl compounds"/>
    <property type="evidence" value="ECO:0007669"/>
    <property type="project" value="InterPro"/>
</dbReference>
<evidence type="ECO:0000256" key="2">
    <source>
        <dbReference type="SAM" id="MobiDB-lite"/>
    </source>
</evidence>
<proteinExistence type="predicted"/>
<keyword evidence="1" id="KW-0378">Hydrolase</keyword>
<dbReference type="Proteomes" id="UP000676336">
    <property type="component" value="Unassembled WGS sequence"/>
</dbReference>
<dbReference type="InterPro" id="IPR036573">
    <property type="entry name" value="CBM_sf_5/12"/>
</dbReference>
<dbReference type="GO" id="GO:0005975">
    <property type="term" value="P:carbohydrate metabolic process"/>
    <property type="evidence" value="ECO:0007669"/>
    <property type="project" value="InterPro"/>
</dbReference>
<dbReference type="Gene3D" id="2.10.10.20">
    <property type="entry name" value="Carbohydrate-binding module superfamily 5/12"/>
    <property type="match status" value="1"/>
</dbReference>
<dbReference type="GO" id="GO:0030246">
    <property type="term" value="F:carbohydrate binding"/>
    <property type="evidence" value="ECO:0007669"/>
    <property type="project" value="InterPro"/>
</dbReference>
<evidence type="ECO:0000256" key="1">
    <source>
        <dbReference type="ARBA" id="ARBA00022801"/>
    </source>
</evidence>
<feature type="chain" id="PRO_5035610185" description="Chitin-binding type-4 domain-containing protein" evidence="3">
    <location>
        <begin position="19"/>
        <end position="375"/>
    </location>
</feature>
<dbReference type="Pfam" id="PF03067">
    <property type="entry name" value="LPMO_10"/>
    <property type="match status" value="1"/>
</dbReference>
<evidence type="ECO:0000313" key="8">
    <source>
        <dbReference type="Proteomes" id="UP000663824"/>
    </source>
</evidence>
<evidence type="ECO:0000313" key="7">
    <source>
        <dbReference type="EMBL" id="CAF3927118.1"/>
    </source>
</evidence>
<evidence type="ECO:0000259" key="4">
    <source>
        <dbReference type="Pfam" id="PF02839"/>
    </source>
</evidence>
<feature type="domain" description="Chitin-binding type-3" evidence="4">
    <location>
        <begin position="334"/>
        <end position="371"/>
    </location>
</feature>
<dbReference type="GO" id="GO:0005576">
    <property type="term" value="C:extracellular region"/>
    <property type="evidence" value="ECO:0007669"/>
    <property type="project" value="InterPro"/>
</dbReference>
<dbReference type="AlphaFoldDB" id="A0A816SX68"/>
<dbReference type="SUPFAM" id="SSF51055">
    <property type="entry name" value="Carbohydrate binding domain"/>
    <property type="match status" value="1"/>
</dbReference>
<evidence type="ECO:0008006" key="9">
    <source>
        <dbReference type="Google" id="ProtNLM"/>
    </source>
</evidence>
<dbReference type="Pfam" id="PF02839">
    <property type="entry name" value="CBM_5_12"/>
    <property type="match status" value="1"/>
</dbReference>
<organism evidence="6 8">
    <name type="scientific">Rotaria magnacalcarata</name>
    <dbReference type="NCBI Taxonomy" id="392030"/>
    <lineage>
        <taxon>Eukaryota</taxon>
        <taxon>Metazoa</taxon>
        <taxon>Spiralia</taxon>
        <taxon>Gnathifera</taxon>
        <taxon>Rotifera</taxon>
        <taxon>Eurotatoria</taxon>
        <taxon>Bdelloidea</taxon>
        <taxon>Philodinida</taxon>
        <taxon>Philodinidae</taxon>
        <taxon>Rotaria</taxon>
    </lineage>
</organism>
<protein>
    <recommendedName>
        <fullName evidence="9">Chitin-binding type-4 domain-containing protein</fullName>
    </recommendedName>
</protein>
<evidence type="ECO:0000313" key="6">
    <source>
        <dbReference type="EMBL" id="CAF2092289.1"/>
    </source>
</evidence>
<accession>A0A816SX68</accession>
<dbReference type="EMBL" id="CAJOBI010002399">
    <property type="protein sequence ID" value="CAF3927118.1"/>
    <property type="molecule type" value="Genomic_DNA"/>
</dbReference>
<dbReference type="InterPro" id="IPR003610">
    <property type="entry name" value="CBM5/12"/>
</dbReference>
<name>A0A816SX68_9BILA</name>
<reference evidence="6" key="1">
    <citation type="submission" date="2021-02" db="EMBL/GenBank/DDBJ databases">
        <authorList>
            <person name="Nowell W R."/>
        </authorList>
    </citation>
    <scope>NUCLEOTIDE SEQUENCE</scope>
</reference>
<dbReference type="EMBL" id="CAJNRE010010574">
    <property type="protein sequence ID" value="CAF2092289.1"/>
    <property type="molecule type" value="Genomic_DNA"/>
</dbReference>
<evidence type="ECO:0000259" key="5">
    <source>
        <dbReference type="Pfam" id="PF03067"/>
    </source>
</evidence>
<gene>
    <name evidence="6" type="ORF">MBJ925_LOCUS20627</name>
    <name evidence="7" type="ORF">SMN809_LOCUS7986</name>
</gene>
<comment type="caution">
    <text evidence="6">The sequence shown here is derived from an EMBL/GenBank/DDBJ whole genome shotgun (WGS) entry which is preliminary data.</text>
</comment>
<sequence>MMFNIFIVFAFYLSSINGHGYLFDPVARSSAWLIDPSFKECCAYSSHMEMFCGGVGQQWITNGGKCGICGEPYDRAIKLFEKGGAKYTGKIVKTYNQGEQIDVQVKLSANHQGYFEFRLCNVDNTPDSDATQECLDRYLLTIVNTDSTKYRDVTKHGSDTITVRVQLPPDVSCHHCVFQWKYTTGNNWGRDSATNKSGPGLGRENETFMGCSDITILANIPSTTLPPIISTSTTTTSSLTLRSAKRVSIKSTQRWPALTTQRWSVLSTERWSMLSIKHSSIPSAKQSAVLTTIISSSSSSSSSSSPPPTTTTTAMSITTTHSPVRISSWSALLVAYQKGDDVIYSGMKYRCVTSHRSYAGAEPGLLTWALWRKLE</sequence>
<dbReference type="Proteomes" id="UP000663824">
    <property type="component" value="Unassembled WGS sequence"/>
</dbReference>
<dbReference type="InterPro" id="IPR004302">
    <property type="entry name" value="Cellulose/chitin-bd_N"/>
</dbReference>
<feature type="region of interest" description="Disordered" evidence="2">
    <location>
        <begin position="296"/>
        <end position="317"/>
    </location>
</feature>